<feature type="domain" description="Histidine kinase" evidence="8">
    <location>
        <begin position="380"/>
        <end position="581"/>
    </location>
</feature>
<dbReference type="InterPro" id="IPR031621">
    <property type="entry name" value="HisKA_7TM"/>
</dbReference>
<dbReference type="InterPro" id="IPR050980">
    <property type="entry name" value="2C_sensor_his_kinase"/>
</dbReference>
<feature type="transmembrane region" description="Helical" evidence="7">
    <location>
        <begin position="65"/>
        <end position="89"/>
    </location>
</feature>
<keyword evidence="7" id="KW-0812">Transmembrane</keyword>
<dbReference type="GO" id="GO:0005524">
    <property type="term" value="F:ATP binding"/>
    <property type="evidence" value="ECO:0007669"/>
    <property type="project" value="UniProtKB-KW"/>
</dbReference>
<evidence type="ECO:0000256" key="4">
    <source>
        <dbReference type="ARBA" id="ARBA00022741"/>
    </source>
</evidence>
<keyword evidence="7" id="KW-0472">Membrane</keyword>
<dbReference type="SUPFAM" id="SSF55785">
    <property type="entry name" value="PYP-like sensor domain (PAS domain)"/>
    <property type="match status" value="1"/>
</dbReference>
<dbReference type="Gene3D" id="3.30.565.10">
    <property type="entry name" value="Histidine kinase-like ATPase, C-terminal domain"/>
    <property type="match status" value="1"/>
</dbReference>
<dbReference type="InterPro" id="IPR036890">
    <property type="entry name" value="HATPase_C_sf"/>
</dbReference>
<accession>A0ABD5XIM7</accession>
<dbReference type="InterPro" id="IPR003594">
    <property type="entry name" value="HATPase_dom"/>
</dbReference>
<dbReference type="CDD" id="cd00130">
    <property type="entry name" value="PAS"/>
    <property type="match status" value="1"/>
</dbReference>
<dbReference type="PANTHER" id="PTHR44936">
    <property type="entry name" value="SENSOR PROTEIN CREC"/>
    <property type="match status" value="1"/>
</dbReference>
<comment type="catalytic activity">
    <reaction evidence="1">
        <text>ATP + protein L-histidine = ADP + protein N-phospho-L-histidine.</text>
        <dbReference type="EC" id="2.7.13.3"/>
    </reaction>
</comment>
<keyword evidence="4" id="KW-0547">Nucleotide-binding</keyword>
<feature type="transmembrane region" description="Helical" evidence="7">
    <location>
        <begin position="38"/>
        <end position="58"/>
    </location>
</feature>
<keyword evidence="7" id="KW-1133">Transmembrane helix</keyword>
<protein>
    <recommendedName>
        <fullName evidence="2">histidine kinase</fullName>
        <ecNumber evidence="2">2.7.13.3</ecNumber>
    </recommendedName>
</protein>
<keyword evidence="6" id="KW-0067">ATP-binding</keyword>
<dbReference type="PANTHER" id="PTHR44936:SF10">
    <property type="entry name" value="SENSOR PROTEIN RSTB"/>
    <property type="match status" value="1"/>
</dbReference>
<feature type="transmembrane region" description="Helical" evidence="7">
    <location>
        <begin position="182"/>
        <end position="200"/>
    </location>
</feature>
<evidence type="ECO:0000256" key="2">
    <source>
        <dbReference type="ARBA" id="ARBA00012438"/>
    </source>
</evidence>
<evidence type="ECO:0000313" key="10">
    <source>
        <dbReference type="Proteomes" id="UP001596460"/>
    </source>
</evidence>
<dbReference type="SMART" id="SM00387">
    <property type="entry name" value="HATPase_c"/>
    <property type="match status" value="1"/>
</dbReference>
<dbReference type="Pfam" id="PF16927">
    <property type="entry name" value="HisKA_7TM"/>
    <property type="match status" value="1"/>
</dbReference>
<organism evidence="9 10">
    <name type="scientific">Haloferax chudinovii</name>
    <dbReference type="NCBI Taxonomy" id="1109010"/>
    <lineage>
        <taxon>Archaea</taxon>
        <taxon>Methanobacteriati</taxon>
        <taxon>Methanobacteriota</taxon>
        <taxon>Stenosarchaea group</taxon>
        <taxon>Halobacteria</taxon>
        <taxon>Halobacteriales</taxon>
        <taxon>Haloferacaceae</taxon>
        <taxon>Haloferax</taxon>
    </lineage>
</organism>
<comment type="caution">
    <text evidence="9">The sequence shown here is derived from an EMBL/GenBank/DDBJ whole genome shotgun (WGS) entry which is preliminary data.</text>
</comment>
<feature type="transmembrane region" description="Helical" evidence="7">
    <location>
        <begin position="101"/>
        <end position="122"/>
    </location>
</feature>
<keyword evidence="5 9" id="KW-0418">Kinase</keyword>
<reference evidence="9 10" key="1">
    <citation type="journal article" date="2019" name="Int. J. Syst. Evol. Microbiol.">
        <title>The Global Catalogue of Microorganisms (GCM) 10K type strain sequencing project: providing services to taxonomists for standard genome sequencing and annotation.</title>
        <authorList>
            <consortium name="The Broad Institute Genomics Platform"/>
            <consortium name="The Broad Institute Genome Sequencing Center for Infectious Disease"/>
            <person name="Wu L."/>
            <person name="Ma J."/>
        </authorList>
    </citation>
    <scope>NUCLEOTIDE SEQUENCE [LARGE SCALE GENOMIC DNA]</scope>
    <source>
        <strain evidence="9 10">DSM 26526</strain>
    </source>
</reference>
<evidence type="ECO:0000256" key="1">
    <source>
        <dbReference type="ARBA" id="ARBA00000085"/>
    </source>
</evidence>
<evidence type="ECO:0000256" key="5">
    <source>
        <dbReference type="ARBA" id="ARBA00022777"/>
    </source>
</evidence>
<evidence type="ECO:0000256" key="3">
    <source>
        <dbReference type="ARBA" id="ARBA00022679"/>
    </source>
</evidence>
<gene>
    <name evidence="9" type="ORF">ACFQI8_17390</name>
</gene>
<dbReference type="GO" id="GO:0004673">
    <property type="term" value="F:protein histidine kinase activity"/>
    <property type="evidence" value="ECO:0007669"/>
    <property type="project" value="UniProtKB-EC"/>
</dbReference>
<dbReference type="Pfam" id="PF02518">
    <property type="entry name" value="HATPase_c"/>
    <property type="match status" value="1"/>
</dbReference>
<dbReference type="InterPro" id="IPR000014">
    <property type="entry name" value="PAS"/>
</dbReference>
<dbReference type="Proteomes" id="UP001596460">
    <property type="component" value="Unassembled WGS sequence"/>
</dbReference>
<feature type="transmembrane region" description="Helical" evidence="7">
    <location>
        <begin position="129"/>
        <end position="147"/>
    </location>
</feature>
<dbReference type="PROSITE" id="PS50109">
    <property type="entry name" value="HIS_KIN"/>
    <property type="match status" value="1"/>
</dbReference>
<dbReference type="EMBL" id="JBHTAB010000012">
    <property type="protein sequence ID" value="MFC7131145.1"/>
    <property type="molecule type" value="Genomic_DNA"/>
</dbReference>
<dbReference type="SUPFAM" id="SSF55874">
    <property type="entry name" value="ATPase domain of HSP90 chaperone/DNA topoisomerase II/histidine kinase"/>
    <property type="match status" value="1"/>
</dbReference>
<evidence type="ECO:0000313" key="9">
    <source>
        <dbReference type="EMBL" id="MFC7131145.1"/>
    </source>
</evidence>
<dbReference type="InterPro" id="IPR035965">
    <property type="entry name" value="PAS-like_dom_sf"/>
</dbReference>
<dbReference type="CDD" id="cd16936">
    <property type="entry name" value="HATPase_RsbW-like"/>
    <property type="match status" value="1"/>
</dbReference>
<proteinExistence type="predicted"/>
<feature type="transmembrane region" description="Helical" evidence="7">
    <location>
        <begin position="212"/>
        <end position="236"/>
    </location>
</feature>
<dbReference type="Gene3D" id="3.30.450.20">
    <property type="entry name" value="PAS domain"/>
    <property type="match status" value="1"/>
</dbReference>
<keyword evidence="3" id="KW-0808">Transferase</keyword>
<evidence type="ECO:0000256" key="7">
    <source>
        <dbReference type="SAM" id="Phobius"/>
    </source>
</evidence>
<dbReference type="AlphaFoldDB" id="A0ABD5XIM7"/>
<keyword evidence="10" id="KW-1185">Reference proteome</keyword>
<sequence>MGSLARNCGLYYRCPQKNNYLDTTGIEYVFDRWLTPEIAVVLMYFGVIPSVVNCQLLWQERDKPGVIWFILSMATGGLWSLLFATFTLIPDPRLTLAVANFFWVMIPTAAVTLFLLAYEFVFKQTVSRTVVYALFSPIVVLFVISWVNPYDLVFTSAYYATADGILHFPVFDGPLKFLVTKVYGYLLVFLAAGMFVGELLRTSGTQRRQTVYLLVVFSMLVGSTIVKVVGLVPIYFDPTSVLYSCSGLFFAYSIREHGLLKFVPVAREQTFEEITDPIFVTNSAGYIVDANQAGHQLSGQRLIGTKIEEFICDSSELSDGEPPDVIKLAVNGGTRTFSIETSSISYGRGVTGKIVVLSDITALKEREEELDLLKEVLSRIFRHNIRNDLNVIAGFAAIIRDSTGGETAQSAGRIHTRAVKVVEQAAKARKIETVLSYSETDRRSLNEYLLKVKQNVPAELLEYVSFEVDDVVVDAHPRFDLALAELIENAISHHSGDEPIAVRVTTDVSPSEATIIVEDNGPGLPPSEFAVLEAGEETDLEHGSGIGLWLVYWIVSRSNGTLSVEASDSGTQVRIRLDRPDSTTDV</sequence>
<name>A0ABD5XIM7_9EURY</name>
<evidence type="ECO:0000256" key="6">
    <source>
        <dbReference type="ARBA" id="ARBA00022840"/>
    </source>
</evidence>
<evidence type="ECO:0000259" key="8">
    <source>
        <dbReference type="PROSITE" id="PS50109"/>
    </source>
</evidence>
<dbReference type="InterPro" id="IPR005467">
    <property type="entry name" value="His_kinase_dom"/>
</dbReference>
<dbReference type="EC" id="2.7.13.3" evidence="2"/>
<dbReference type="RefSeq" id="WP_390247032.1">
    <property type="nucleotide sequence ID" value="NZ_JBHTAB010000012.1"/>
</dbReference>